<reference evidence="1" key="1">
    <citation type="journal article" date="2014" name="Int. J. Syst. Evol. Microbiol.">
        <title>Complete genome sequence of Corynebacterium casei LMG S-19264T (=DSM 44701T), isolated from a smear-ripened cheese.</title>
        <authorList>
            <consortium name="US DOE Joint Genome Institute (JGI-PGF)"/>
            <person name="Walter F."/>
            <person name="Albersmeier A."/>
            <person name="Kalinowski J."/>
            <person name="Ruckert C."/>
        </authorList>
    </citation>
    <scope>NUCLEOTIDE SEQUENCE</scope>
    <source>
        <strain evidence="1">JCM 16108</strain>
    </source>
</reference>
<dbReference type="RefSeq" id="WP_188869642.1">
    <property type="nucleotide sequence ID" value="NZ_BMOO01000001.1"/>
</dbReference>
<proteinExistence type="predicted"/>
<dbReference type="OrthoDB" id="197908at2157"/>
<comment type="caution">
    <text evidence="1">The sequence shown here is derived from an EMBL/GenBank/DDBJ whole genome shotgun (WGS) entry which is preliminary data.</text>
</comment>
<organism evidence="1 3">
    <name type="scientific">Halarchaeum rubridurum</name>
    <dbReference type="NCBI Taxonomy" id="489911"/>
    <lineage>
        <taxon>Archaea</taxon>
        <taxon>Methanobacteriati</taxon>
        <taxon>Methanobacteriota</taxon>
        <taxon>Stenosarchaea group</taxon>
        <taxon>Halobacteria</taxon>
        <taxon>Halobacteriales</taxon>
        <taxon>Halobacteriaceae</taxon>
    </lineage>
</organism>
<reference evidence="1" key="2">
    <citation type="submission" date="2020-09" db="EMBL/GenBank/DDBJ databases">
        <authorList>
            <person name="Sun Q."/>
            <person name="Ohkuma M."/>
        </authorList>
    </citation>
    <scope>NUCLEOTIDE SEQUENCE</scope>
    <source>
        <strain evidence="1">JCM 16108</strain>
    </source>
</reference>
<gene>
    <name evidence="1" type="ORF">GCM10009017_05780</name>
    <name evidence="2" type="ORF">J2752_001125</name>
</gene>
<evidence type="ECO:0000313" key="2">
    <source>
        <dbReference type="EMBL" id="MBP1954244.1"/>
    </source>
</evidence>
<name>A0A830FY82_9EURY</name>
<keyword evidence="3" id="KW-1185">Reference proteome</keyword>
<accession>A0A830FY82</accession>
<reference evidence="2" key="3">
    <citation type="submission" date="2021-03" db="EMBL/GenBank/DDBJ databases">
        <title>Genomic Encyclopedia of Type Strains, Phase IV (KMG-IV): sequencing the most valuable type-strain genomes for metagenomic binning, comparative biology and taxonomic classification.</title>
        <authorList>
            <person name="Goeker M."/>
        </authorList>
    </citation>
    <scope>NUCLEOTIDE SEQUENCE</scope>
    <source>
        <strain evidence="2">DSM 22443</strain>
    </source>
</reference>
<evidence type="ECO:0000313" key="3">
    <source>
        <dbReference type="Proteomes" id="UP000614609"/>
    </source>
</evidence>
<dbReference type="Proteomes" id="UP000614609">
    <property type="component" value="Unassembled WGS sequence"/>
</dbReference>
<evidence type="ECO:0000313" key="1">
    <source>
        <dbReference type="EMBL" id="GGM58471.1"/>
    </source>
</evidence>
<dbReference type="InterPro" id="IPR058716">
    <property type="entry name" value="WNWW_dom-containing"/>
</dbReference>
<dbReference type="EMBL" id="JAGGKO010000001">
    <property type="protein sequence ID" value="MBP1954244.1"/>
    <property type="molecule type" value="Genomic_DNA"/>
</dbReference>
<dbReference type="AlphaFoldDB" id="A0A830FY82"/>
<dbReference type="EMBL" id="BMOO01000001">
    <property type="protein sequence ID" value="GGM58471.1"/>
    <property type="molecule type" value="Genomic_DNA"/>
</dbReference>
<protein>
    <submittedName>
        <fullName evidence="1">Uncharacterized protein</fullName>
    </submittedName>
</protein>
<dbReference type="Proteomes" id="UP000765891">
    <property type="component" value="Unassembled WGS sequence"/>
</dbReference>
<sequence>MTRNRSVDAFADALAAFEGSDAERAAVARVAADLAASGRYERDAGHELTPAILVEHLGDAPEGRVASRWNWWVGSLDLAYGGYAEFVVRRWRA</sequence>
<dbReference type="Pfam" id="PF26484">
    <property type="entry name" value="WNWW"/>
    <property type="match status" value="1"/>
</dbReference>